<sequence length="526" mass="53652">MTTSSPLGAVASSHYLATEAGAAALRAGGTAVDAAIAAAAALCVVYPNNVALGGDLVALVRSPQGEISFVNATGRSAAGESLDALRARHDGGLPSRGVDTVTVPGGIRGWEALAAIGGRLPWADRLEAARRYARDGVPTATSVARAIRDERAALEADAGCRALFLPGGRPLDEGEPLVQPALADTLDRIAEHGPDEFYTGATASRWIDGLAALGSRITATDAAAARAVVEAPISETVGELEVVTASPNTQGFSLLRTVRALANGLLGTPADALGTGAGALAAVFHDNNRVRGAWLSDPDVATIDAAGLVAADVPPLDELRADLPATGDTVGLTAVSADGWAVSLVQSVYWAFGACVLEPSTGVLFQNRGTSFSLDPGHPAAFGPGLRPPHTLMPVLVLRDGELLQAQATMGGQAQPQIHAHLLLRTLAGASALEATSSPRWVVGVQDAGDVEATITIERDVPEATLTSLHASGLKPRLVPPRDENLGHSNLIRVVAGGYDAASDPRSDGSAIVVEAAAELLEEAGR</sequence>
<dbReference type="InterPro" id="IPR029055">
    <property type="entry name" value="Ntn_hydrolases_N"/>
</dbReference>
<gene>
    <name evidence="1" type="primary">ggt</name>
    <name evidence="1" type="ORF">GCM10010196_09170</name>
</gene>
<accession>A0A918FB98</accession>
<dbReference type="InterPro" id="IPR052896">
    <property type="entry name" value="GGT-like_enzyme"/>
</dbReference>
<name>A0A918FB98_AGRME</name>
<dbReference type="RefSeq" id="WP_189084089.1">
    <property type="nucleotide sequence ID" value="NZ_BMRJ01000001.1"/>
</dbReference>
<dbReference type="EMBL" id="BMRJ01000001">
    <property type="protein sequence ID" value="GGR18263.1"/>
    <property type="molecule type" value="Genomic_DNA"/>
</dbReference>
<evidence type="ECO:0000313" key="2">
    <source>
        <dbReference type="Proteomes" id="UP000610303"/>
    </source>
</evidence>
<evidence type="ECO:0000313" key="1">
    <source>
        <dbReference type="EMBL" id="GGR18263.1"/>
    </source>
</evidence>
<dbReference type="InterPro" id="IPR043137">
    <property type="entry name" value="GGT_ssub_C"/>
</dbReference>
<dbReference type="Gene3D" id="3.60.20.40">
    <property type="match status" value="1"/>
</dbReference>
<keyword evidence="2" id="KW-1185">Reference proteome</keyword>
<dbReference type="SUPFAM" id="SSF56235">
    <property type="entry name" value="N-terminal nucleophile aminohydrolases (Ntn hydrolases)"/>
    <property type="match status" value="1"/>
</dbReference>
<proteinExistence type="predicted"/>
<dbReference type="PANTHER" id="PTHR43881:SF5">
    <property type="entry name" value="GAMMA-GLUTAMYLTRANSPEPTIDASE"/>
    <property type="match status" value="1"/>
</dbReference>
<dbReference type="PANTHER" id="PTHR43881">
    <property type="entry name" value="GAMMA-GLUTAMYLTRANSPEPTIDASE (AFU_ORTHOLOGUE AFUA_4G13580)"/>
    <property type="match status" value="1"/>
</dbReference>
<reference evidence="1" key="2">
    <citation type="submission" date="2020-09" db="EMBL/GenBank/DDBJ databases">
        <authorList>
            <person name="Sun Q."/>
            <person name="Ohkuma M."/>
        </authorList>
    </citation>
    <scope>NUCLEOTIDE SEQUENCE</scope>
    <source>
        <strain evidence="1">JCM 3346</strain>
    </source>
</reference>
<dbReference type="Pfam" id="PF01019">
    <property type="entry name" value="G_glu_transpept"/>
    <property type="match status" value="1"/>
</dbReference>
<comment type="caution">
    <text evidence="1">The sequence shown here is derived from an EMBL/GenBank/DDBJ whole genome shotgun (WGS) entry which is preliminary data.</text>
</comment>
<dbReference type="Proteomes" id="UP000610303">
    <property type="component" value="Unassembled WGS sequence"/>
</dbReference>
<dbReference type="AlphaFoldDB" id="A0A918FB98"/>
<organism evidence="1 2">
    <name type="scientific">Agromyces mediolanus</name>
    <name type="common">Corynebacterium mediolanum</name>
    <dbReference type="NCBI Taxonomy" id="41986"/>
    <lineage>
        <taxon>Bacteria</taxon>
        <taxon>Bacillati</taxon>
        <taxon>Actinomycetota</taxon>
        <taxon>Actinomycetes</taxon>
        <taxon>Micrococcales</taxon>
        <taxon>Microbacteriaceae</taxon>
        <taxon>Agromyces</taxon>
    </lineage>
</organism>
<protein>
    <submittedName>
        <fullName evidence="1">Gamma-glutamyltranspeptidase</fullName>
    </submittedName>
</protein>
<dbReference type="PRINTS" id="PR01210">
    <property type="entry name" value="GGTRANSPTASE"/>
</dbReference>
<reference evidence="1" key="1">
    <citation type="journal article" date="2014" name="Int. J. Syst. Evol. Microbiol.">
        <title>Complete genome sequence of Corynebacterium casei LMG S-19264T (=DSM 44701T), isolated from a smear-ripened cheese.</title>
        <authorList>
            <consortium name="US DOE Joint Genome Institute (JGI-PGF)"/>
            <person name="Walter F."/>
            <person name="Albersmeier A."/>
            <person name="Kalinowski J."/>
            <person name="Ruckert C."/>
        </authorList>
    </citation>
    <scope>NUCLEOTIDE SEQUENCE</scope>
    <source>
        <strain evidence="1">JCM 3346</strain>
    </source>
</reference>